<dbReference type="PROSITE" id="PS00889">
    <property type="entry name" value="CNMP_BINDING_2"/>
    <property type="match status" value="1"/>
</dbReference>
<feature type="coiled-coil region" evidence="2">
    <location>
        <begin position="322"/>
        <end position="349"/>
    </location>
</feature>
<evidence type="ECO:0000256" key="2">
    <source>
        <dbReference type="SAM" id="Coils"/>
    </source>
</evidence>
<reference evidence="6" key="2">
    <citation type="submission" date="2013-10" db="EMBL/GenBank/DDBJ databases">
        <authorList>
            <person name="Aslett M."/>
        </authorList>
    </citation>
    <scope>NUCLEOTIDE SEQUENCE</scope>
    <source>
        <strain evidence="6">Houghton</strain>
    </source>
</reference>
<feature type="region of interest" description="Disordered" evidence="3">
    <location>
        <begin position="1303"/>
        <end position="1351"/>
    </location>
</feature>
<dbReference type="Proteomes" id="UP000018050">
    <property type="component" value="Unassembled WGS sequence"/>
</dbReference>
<feature type="coiled-coil region" evidence="2">
    <location>
        <begin position="56"/>
        <end position="117"/>
    </location>
</feature>
<dbReference type="InterPro" id="IPR050503">
    <property type="entry name" value="cAMP-dep_PK_reg_su-like"/>
</dbReference>
<feature type="region of interest" description="Disordered" evidence="3">
    <location>
        <begin position="496"/>
        <end position="524"/>
    </location>
</feature>
<feature type="domain" description="Cyclic nucleotide-binding" evidence="4">
    <location>
        <begin position="1122"/>
        <end position="1213"/>
    </location>
</feature>
<dbReference type="Gene3D" id="2.60.120.10">
    <property type="entry name" value="Jelly Rolls"/>
    <property type="match status" value="5"/>
</dbReference>
<dbReference type="PROSITE" id="PS00888">
    <property type="entry name" value="CNMP_BINDING_1"/>
    <property type="match status" value="1"/>
</dbReference>
<dbReference type="GO" id="GO:0034236">
    <property type="term" value="F:protein kinase A catalytic subunit binding"/>
    <property type="evidence" value="ECO:0007669"/>
    <property type="project" value="TreeGrafter"/>
</dbReference>
<dbReference type="RefSeq" id="XP_013248617.1">
    <property type="nucleotide sequence ID" value="XM_013393163.1"/>
</dbReference>
<feature type="domain" description="Cyclic nucleotide-binding" evidence="4">
    <location>
        <begin position="2164"/>
        <end position="2284"/>
    </location>
</feature>
<evidence type="ECO:0000256" key="1">
    <source>
        <dbReference type="ARBA" id="ARBA00022837"/>
    </source>
</evidence>
<feature type="compositionally biased region" description="Low complexity" evidence="3">
    <location>
        <begin position="1"/>
        <end position="13"/>
    </location>
</feature>
<dbReference type="SUPFAM" id="SSF47473">
    <property type="entry name" value="EF-hand"/>
    <property type="match status" value="1"/>
</dbReference>
<reference evidence="6" key="1">
    <citation type="submission" date="2013-10" db="EMBL/GenBank/DDBJ databases">
        <title>Genomic analysis of the causative agents of coccidiosis in chickens.</title>
        <authorList>
            <person name="Reid A.J."/>
            <person name="Blake D."/>
            <person name="Billington K."/>
            <person name="Browne H."/>
            <person name="Dunn M."/>
            <person name="Hung S."/>
            <person name="Kawahara F."/>
            <person name="Miranda-Saavedra D."/>
            <person name="Mourier T."/>
            <person name="Nagra H."/>
            <person name="Otto T.D."/>
            <person name="Rawlings N."/>
            <person name="Sanchez A."/>
            <person name="Sanders M."/>
            <person name="Subramaniam C."/>
            <person name="Tay Y."/>
            <person name="Dear P."/>
            <person name="Doerig C."/>
            <person name="Gruber A."/>
            <person name="Parkinson J."/>
            <person name="Shirley M."/>
            <person name="Wan K.L."/>
            <person name="Berriman M."/>
            <person name="Tomley F."/>
            <person name="Pain A."/>
        </authorList>
    </citation>
    <scope>NUCLEOTIDE SEQUENCE</scope>
    <source>
        <strain evidence="6">Houghton</strain>
    </source>
</reference>
<feature type="compositionally biased region" description="Basic and acidic residues" evidence="3">
    <location>
        <begin position="2349"/>
        <end position="2367"/>
    </location>
</feature>
<dbReference type="GO" id="GO:0016301">
    <property type="term" value="F:kinase activity"/>
    <property type="evidence" value="ECO:0007669"/>
    <property type="project" value="UniProtKB-KW"/>
</dbReference>
<gene>
    <name evidence="6" type="ORF">EAH_00004730</name>
</gene>
<keyword evidence="6" id="KW-0808">Transferase</keyword>
<dbReference type="GO" id="GO:0005509">
    <property type="term" value="F:calcium ion binding"/>
    <property type="evidence" value="ECO:0007669"/>
    <property type="project" value="InterPro"/>
</dbReference>
<evidence type="ECO:0000313" key="7">
    <source>
        <dbReference type="Proteomes" id="UP000018050"/>
    </source>
</evidence>
<dbReference type="InterPro" id="IPR000595">
    <property type="entry name" value="cNMP-bd_dom"/>
</dbReference>
<dbReference type="InterPro" id="IPR011992">
    <property type="entry name" value="EF-hand-dom_pair"/>
</dbReference>
<dbReference type="InterPro" id="IPR018488">
    <property type="entry name" value="cNMP-bd_CS"/>
</dbReference>
<feature type="domain" description="Cyclic nucleotide-binding" evidence="4">
    <location>
        <begin position="2026"/>
        <end position="2138"/>
    </location>
</feature>
<dbReference type="InterPro" id="IPR014710">
    <property type="entry name" value="RmlC-like_jellyroll"/>
</dbReference>
<feature type="compositionally biased region" description="Polar residues" evidence="3">
    <location>
        <begin position="507"/>
        <end position="524"/>
    </location>
</feature>
<dbReference type="GO" id="GO:0005952">
    <property type="term" value="C:cAMP-dependent protein kinase complex"/>
    <property type="evidence" value="ECO:0007669"/>
    <property type="project" value="InterPro"/>
</dbReference>
<dbReference type="GO" id="GO:0005829">
    <property type="term" value="C:cytosol"/>
    <property type="evidence" value="ECO:0007669"/>
    <property type="project" value="TreeGrafter"/>
</dbReference>
<feature type="compositionally biased region" description="Polar residues" evidence="3">
    <location>
        <begin position="26"/>
        <end position="36"/>
    </location>
</feature>
<keyword evidence="2" id="KW-0175">Coiled coil</keyword>
<feature type="coiled-coil region" evidence="2">
    <location>
        <begin position="610"/>
        <end position="805"/>
    </location>
</feature>
<feature type="region of interest" description="Disordered" evidence="3">
    <location>
        <begin position="1"/>
        <end position="53"/>
    </location>
</feature>
<protein>
    <submittedName>
        <fullName evidence="6">cAMP-dependent protein kinase regulatory subunit, putative</fullName>
    </submittedName>
</protein>
<proteinExistence type="predicted"/>
<dbReference type="PANTHER" id="PTHR11635">
    <property type="entry name" value="CAMP-DEPENDENT PROTEIN KINASE REGULATORY CHAIN"/>
    <property type="match status" value="1"/>
</dbReference>
<dbReference type="GO" id="GO:0004862">
    <property type="term" value="F:cAMP-dependent protein kinase inhibitor activity"/>
    <property type="evidence" value="ECO:0007669"/>
    <property type="project" value="TreeGrafter"/>
</dbReference>
<feature type="compositionally biased region" description="Basic and acidic residues" evidence="3">
    <location>
        <begin position="1328"/>
        <end position="1339"/>
    </location>
</feature>
<organism evidence="6 7">
    <name type="scientific">Eimeria acervulina</name>
    <name type="common">Coccidian parasite</name>
    <dbReference type="NCBI Taxonomy" id="5801"/>
    <lineage>
        <taxon>Eukaryota</taxon>
        <taxon>Sar</taxon>
        <taxon>Alveolata</taxon>
        <taxon>Apicomplexa</taxon>
        <taxon>Conoidasida</taxon>
        <taxon>Coccidia</taxon>
        <taxon>Eucoccidiorida</taxon>
        <taxon>Eimeriorina</taxon>
        <taxon>Eimeriidae</taxon>
        <taxon>Eimeria</taxon>
    </lineage>
</organism>
<dbReference type="PRINTS" id="PR00103">
    <property type="entry name" value="CAMPKINASE"/>
</dbReference>
<feature type="region of interest" description="Disordered" evidence="3">
    <location>
        <begin position="1671"/>
        <end position="1778"/>
    </location>
</feature>
<dbReference type="GO" id="GO:0030552">
    <property type="term" value="F:cAMP binding"/>
    <property type="evidence" value="ECO:0007669"/>
    <property type="project" value="TreeGrafter"/>
</dbReference>
<dbReference type="VEuPathDB" id="ToxoDB:EAH_00004730"/>
<feature type="domain" description="Cyclic nucleotide-binding" evidence="4">
    <location>
        <begin position="1539"/>
        <end position="1644"/>
    </location>
</feature>
<evidence type="ECO:0000259" key="5">
    <source>
        <dbReference type="PROSITE" id="PS50222"/>
    </source>
</evidence>
<feature type="domain" description="EF-hand" evidence="5">
    <location>
        <begin position="1794"/>
        <end position="1829"/>
    </location>
</feature>
<feature type="compositionally biased region" description="Basic and acidic residues" evidence="3">
    <location>
        <begin position="2283"/>
        <end position="2297"/>
    </location>
</feature>
<dbReference type="SUPFAM" id="SSF51206">
    <property type="entry name" value="cAMP-binding domain-like"/>
    <property type="match status" value="6"/>
</dbReference>
<sequence>MQPEGSLPASLAGAPPPSSPRGGGRTTNLGVSTPSSMARLPEARKAAGGEPSKWGLKKASSILLELEAGKREAEERNALNSKLCELGTELSKVRRVNDILEAENADLRERILHQQQAYPEAAEIRALARRYGPDLAKSISLLIDENKSLRLKLQASMRAQASLRGTAASLGNALREHEERAYARELASAGRPYIQIPAFREPDLNATTNALSKSCQDVSSDQQGPPAGGNFVKRYCACSEKLQEILDCIDSQMGDYERGVWQTHINVLEEERDSLMLKTIVMRQRLAEVQARIVSDPFLAARFGGDVNAELERRLATERNISRSWQANLRALQRELRDHLADLAVASRASGLRCDMLRGTIAQAGEAAALKEIQGFTRSEKESLRLLRLARDRIAADAHRIESYSIRVRELEQEVADLRCDMTRLDTGNTEEWEDDVQVFDCDYDPCAVLAGSSAVSSDIDYRVAALRTAKQLLINREETDKVIRALEDRKRQIHEQQENILPGSEATHSTKLGPGTSTQPAESNSAFGILELPPMQDAFFGSSIGSGSSSAKLWDALTTDQTRDIIRRLAVLRKIASNATVCLEEHRKASDSVEKSSPEADNSEGWQKLKQLNKDIDQREVALQQAEEAMQARLALRRAEAEHKKKMRRKEEEFEEQRRKDGIEARELMMRQQKQYEQQLAKERERCESLRKEMEVQAMELDLQRQLAEERIRERSQKQSLELEEELHKLRMKHRELECELQSIKADAAREALALKSAATEERAILSAAAQAAERKANEALKLVREKELELKEMEEKLNQSLTGGPAAPCLLHNPAEKTPKKEPVTGLTVHAPAFDKEGVSSGTANASGKAAPEVLSPRSSFKKLVLGKCTSLASAFNHMDVDHSGIVKISIFGDVEQPFNDADIHSEGRVTQDQFLTIAGQAGISPACANTLWAEMDRSKRGSLQRENVLLLLEDNVDPEEVERVERDATNVLNNVLNVFSGAPKTPKPEAKICKRSSFKKLTYTATHQELGFTDNEAQVDAVLADFPPWDCMYPEDRKAMIGDMKTRTVEGGGLIQAEADPKCPLYVILKGTVDILEPGFIQYSLVENMSAPCLLFSDNIIEGTPNVACAKAGEGEDVFLYSLERGVFERSYETFRKQTFHAGEKIIEKGDPADRVLMVKDGEAVAVGFADSDEELELRIYRPLDFFGDITTVKGRFHTASVKAQTDCTVSPGIKRALLAPGDSATEFSPEMNSVALSGLFRFQDVSHPCKASFCSLPMLQVLSIESGIFYSVLRKLEMEFRRRSGRSSTVDNSIVSLHSQAKEGEESGDGGTWNCSGTTEEVEEGNKAAVPKETESNQETSTTLAIPEQEKTLVDQELIERLLQEDTERMREECSLLLEALPVLKDLPKERRQELCKRMVLEIYFPNQAIVLQGEAPDKFYAIESGTVSIEIYLGCGKMQKIGEMTSGSFFGEMSIIKHEPRVASIIALTPVYVYALQAGDFEELLGDLHDAFLEHAKLMYSQKTVKSMTGEDKHSQLSDEELPQVVHLLSGVHVIKLLSLEQLRELASAFQVVEIREREVIMHEGDPADKFCIVLEGMVSIQKSPGPGKPRKEVAVVKAGEYLGEIGFLNNQPRTASCVAKTKVKLLCLGRAEFDKYLGHLADAFLQQAESAYSASEAEMPAWLRDSKTQGSSHHLHALPDPSGETEEIEEQASSEIPRTASEDAETKPHKETGEKKSVEGVSEGARAAAGASVHEENEKKKKKKRSGSKDTHKEKHGTANSKSSRTVAPISPGDLNRLRELVVGTFKNKYGSLAHAFAEMDVNKSDIVDADEFYAFTKKSSIRGFQKQELDALFDELCRPIKGRLVVGNLYRNARGVEPTGAEIHLRAVEIYGSALSAFVKVVGLEATDLCTKENFTSLCAEVGVDNDKAEKIWDEYVKGVRSADGRITLSTLIGLMSGELSTDEAAAKEASARSWGNRIWAFFGGEAGAERTKAGGDGKMDVVEQTLPYEDPAVVQRDDHRAFSSETSLLLESIKQEPTLQFLNPQQQRYVASLMRRDVFPASTCIVEEGAEPALMWCSSGEFEVSQAASPYTRISHPLGFFGVSVLRSLTAGEFFGLEELVSGEKLKCALTSRPSTSECALWVLDREVFNDSVKDMLAKRKAFVPVAQSFLHTVRLVRDLPEENIAAAAKACKVERFAEGQTVFKMGFHGDMLCFIYKGEAITQKPQDDGGFLELARQGEGEYFGEMALIRNTRRTASVVAGTELVLFCLDKESFETLLFPLQEKMAAKAASTYKRQDEGPPSENETKSAEGAPLTPALVTRDAAEACAKKRTRKNSLALLNYSKIRDQERQAENGESDAPEDKSTARWRLAREPESIHEPPPLDTQGGRSCLKEKNPQSGARKRRSPVRFDEGSLLPSESSSDEA</sequence>
<dbReference type="OrthoDB" id="417078at2759"/>
<keyword evidence="6" id="KW-0418">Kinase</keyword>
<dbReference type="OMA" id="ARWAMAQ"/>
<dbReference type="PANTHER" id="PTHR11635:SF152">
    <property type="entry name" value="CAMP-DEPENDENT PROTEIN KINASE TYPE I REGULATORY SUBUNIT-RELATED"/>
    <property type="match status" value="1"/>
</dbReference>
<dbReference type="GeneID" id="25268543"/>
<feature type="region of interest" description="Disordered" evidence="3">
    <location>
        <begin position="2337"/>
        <end position="2414"/>
    </location>
</feature>
<keyword evidence="7" id="KW-1185">Reference proteome</keyword>
<accession>U6GQF6</accession>
<feature type="compositionally biased region" description="Basic and acidic residues" evidence="3">
    <location>
        <begin position="1753"/>
        <end position="1763"/>
    </location>
</feature>
<dbReference type="PROSITE" id="PS50042">
    <property type="entry name" value="CNMP_BINDING_3"/>
    <property type="match status" value="5"/>
</dbReference>
<feature type="domain" description="Cyclic nucleotide-binding" evidence="4">
    <location>
        <begin position="1387"/>
        <end position="1491"/>
    </location>
</feature>
<dbReference type="EMBL" id="HG671822">
    <property type="protein sequence ID" value="CDI81802.1"/>
    <property type="molecule type" value="Genomic_DNA"/>
</dbReference>
<feature type="region of interest" description="Disordered" evidence="3">
    <location>
        <begin position="2279"/>
        <end position="2306"/>
    </location>
</feature>
<dbReference type="SMART" id="SM00100">
    <property type="entry name" value="cNMP"/>
    <property type="match status" value="5"/>
</dbReference>
<evidence type="ECO:0000259" key="4">
    <source>
        <dbReference type="PROSITE" id="PS50042"/>
    </source>
</evidence>
<dbReference type="InterPro" id="IPR002048">
    <property type="entry name" value="EF_hand_dom"/>
</dbReference>
<name>U6GQF6_EIMAC</name>
<keyword evidence="1" id="KW-0106">Calcium</keyword>
<dbReference type="InterPro" id="IPR018490">
    <property type="entry name" value="cNMP-bd_dom_sf"/>
</dbReference>
<evidence type="ECO:0000313" key="6">
    <source>
        <dbReference type="EMBL" id="CDI81802.1"/>
    </source>
</evidence>
<feature type="coiled-coil region" evidence="2">
    <location>
        <begin position="401"/>
        <end position="428"/>
    </location>
</feature>
<feature type="compositionally biased region" description="Basic and acidic residues" evidence="3">
    <location>
        <begin position="1706"/>
        <end position="1724"/>
    </location>
</feature>
<dbReference type="PROSITE" id="PS50222">
    <property type="entry name" value="EF_HAND_2"/>
    <property type="match status" value="1"/>
</dbReference>
<feature type="compositionally biased region" description="Acidic residues" evidence="3">
    <location>
        <begin position="1689"/>
        <end position="1698"/>
    </location>
</feature>
<evidence type="ECO:0000256" key="3">
    <source>
        <dbReference type="SAM" id="MobiDB-lite"/>
    </source>
</evidence>
<dbReference type="InterPro" id="IPR018247">
    <property type="entry name" value="EF_Hand_1_Ca_BS"/>
</dbReference>
<dbReference type="Pfam" id="PF00027">
    <property type="entry name" value="cNMP_binding"/>
    <property type="match status" value="4"/>
</dbReference>
<dbReference type="CDD" id="cd00038">
    <property type="entry name" value="CAP_ED"/>
    <property type="match status" value="5"/>
</dbReference>
<dbReference type="PROSITE" id="PS00018">
    <property type="entry name" value="EF_HAND_1"/>
    <property type="match status" value="1"/>
</dbReference>